<protein>
    <recommendedName>
        <fullName evidence="3">Peptidase A2 domain-containing protein</fullName>
    </recommendedName>
</protein>
<dbReference type="SUPFAM" id="SSF50630">
    <property type="entry name" value="Acid proteases"/>
    <property type="match status" value="1"/>
</dbReference>
<dbReference type="AlphaFoldDB" id="A0A9X8DN86"/>
<name>A0A9X8DN86_APHAT</name>
<evidence type="ECO:0008006" key="3">
    <source>
        <dbReference type="Google" id="ProtNLM"/>
    </source>
</evidence>
<sequence>MAHRVWGHLGITYADVKKLMGDFPKAHHPSVKFVSCTKPANSIECQASIEVVLTLSQVLLDSGSDETLVSEDLLVALEHLGASLNTVTLETSIGSLVLRGLRACVEEKKMEIDVLIGRPIMERLGFTVDGVGRGK</sequence>
<evidence type="ECO:0000313" key="1">
    <source>
        <dbReference type="EMBL" id="RLO00455.1"/>
    </source>
</evidence>
<evidence type="ECO:0000313" key="2">
    <source>
        <dbReference type="Proteomes" id="UP000275652"/>
    </source>
</evidence>
<accession>A0A9X8DN86</accession>
<gene>
    <name evidence="1" type="ORF">DYB28_009266</name>
</gene>
<reference evidence="1 2" key="1">
    <citation type="journal article" date="2018" name="J. Invertebr. Pathol.">
        <title>New genotyping method for the causative agent of crayfish plague (Aphanomyces astaci) based on whole genome data.</title>
        <authorList>
            <person name="Minardi D."/>
            <person name="Studholme D.J."/>
            <person name="van der Giezen M."/>
            <person name="Pretto T."/>
            <person name="Oidtmann B."/>
        </authorList>
    </citation>
    <scope>NUCLEOTIDE SEQUENCE [LARGE SCALE GENOMIC DNA]</scope>
    <source>
        <strain evidence="1 2">KB13</strain>
    </source>
</reference>
<organism evidence="1 2">
    <name type="scientific">Aphanomyces astaci</name>
    <name type="common">Crayfish plague agent</name>
    <dbReference type="NCBI Taxonomy" id="112090"/>
    <lineage>
        <taxon>Eukaryota</taxon>
        <taxon>Sar</taxon>
        <taxon>Stramenopiles</taxon>
        <taxon>Oomycota</taxon>
        <taxon>Saprolegniomycetes</taxon>
        <taxon>Saprolegniales</taxon>
        <taxon>Verrucalvaceae</taxon>
        <taxon>Aphanomyces</taxon>
    </lineage>
</organism>
<dbReference type="EMBL" id="QUTI01040296">
    <property type="protein sequence ID" value="RLO00455.1"/>
    <property type="molecule type" value="Genomic_DNA"/>
</dbReference>
<dbReference type="InterPro" id="IPR021109">
    <property type="entry name" value="Peptidase_aspartic_dom_sf"/>
</dbReference>
<comment type="caution">
    <text evidence="1">The sequence shown here is derived from an EMBL/GenBank/DDBJ whole genome shotgun (WGS) entry which is preliminary data.</text>
</comment>
<proteinExistence type="predicted"/>
<dbReference type="Proteomes" id="UP000275652">
    <property type="component" value="Unassembled WGS sequence"/>
</dbReference>